<keyword evidence="4" id="KW-0694">RNA-binding</keyword>
<organism evidence="5 6">
    <name type="scientific">Candidatus Allocopromorpha excrementigallinarum</name>
    <dbReference type="NCBI Taxonomy" id="2840742"/>
    <lineage>
        <taxon>Bacteria</taxon>
        <taxon>Bacillati</taxon>
        <taxon>Bacillota</taxon>
        <taxon>Clostridia</taxon>
        <taxon>Eubacteriales</taxon>
        <taxon>Eubacteriaceae</taxon>
        <taxon>Eubacteriaceae incertae sedis</taxon>
        <taxon>Candidatus Allocopromorpha</taxon>
    </lineage>
</organism>
<proteinExistence type="inferred from homology"/>
<dbReference type="PANTHER" id="PTHR10472">
    <property type="entry name" value="D-TYROSYL-TRNA TYR DEACYLASE"/>
    <property type="match status" value="1"/>
</dbReference>
<dbReference type="InterPro" id="IPR023509">
    <property type="entry name" value="DTD-like_sf"/>
</dbReference>
<dbReference type="CDD" id="cd00563">
    <property type="entry name" value="Dtyr_deacylase"/>
    <property type="match status" value="1"/>
</dbReference>
<comment type="similarity">
    <text evidence="1 4">Belongs to the DTD family.</text>
</comment>
<reference evidence="5" key="1">
    <citation type="submission" date="2020-10" db="EMBL/GenBank/DDBJ databases">
        <authorList>
            <person name="Gilroy R."/>
        </authorList>
    </citation>
    <scope>NUCLEOTIDE SEQUENCE</scope>
    <source>
        <strain evidence="5">ChiHcec3-6078</strain>
    </source>
</reference>
<evidence type="ECO:0000256" key="4">
    <source>
        <dbReference type="HAMAP-Rule" id="MF_00518"/>
    </source>
</evidence>
<dbReference type="EC" id="3.1.1.-" evidence="4"/>
<protein>
    <recommendedName>
        <fullName evidence="4">D-aminoacyl-tRNA deacylase</fullName>
        <shortName evidence="4">DTD</shortName>
        <ecNumber evidence="4">3.1.1.96</ecNumber>
    </recommendedName>
    <alternativeName>
        <fullName evidence="4">Gly-tRNA(Ala) deacylase</fullName>
        <ecNumber evidence="4">3.1.1.-</ecNumber>
    </alternativeName>
</protein>
<comment type="subcellular location">
    <subcellularLocation>
        <location evidence="4">Cytoplasm</location>
    </subcellularLocation>
</comment>
<comment type="domain">
    <text evidence="4">A Gly-cisPro motif from one monomer fits into the active site of the other monomer to allow specific chiral rejection of L-amino acids.</text>
</comment>
<feature type="short sequence motif" description="Gly-cisPro motif, important for rejection of L-amino acids" evidence="4">
    <location>
        <begin position="137"/>
        <end position="138"/>
    </location>
</feature>
<dbReference type="GO" id="GO:0019478">
    <property type="term" value="P:D-amino acid catabolic process"/>
    <property type="evidence" value="ECO:0007669"/>
    <property type="project" value="UniProtKB-UniRule"/>
</dbReference>
<dbReference type="EC" id="3.1.1.96" evidence="4"/>
<evidence type="ECO:0000313" key="6">
    <source>
        <dbReference type="Proteomes" id="UP000824090"/>
    </source>
</evidence>
<dbReference type="FunFam" id="3.50.80.10:FF:000001">
    <property type="entry name" value="D-aminoacyl-tRNA deacylase"/>
    <property type="match status" value="1"/>
</dbReference>
<dbReference type="GO" id="GO:0043908">
    <property type="term" value="F:Ser(Gly)-tRNA(Ala) hydrolase activity"/>
    <property type="evidence" value="ECO:0007669"/>
    <property type="project" value="UniProtKB-UniRule"/>
</dbReference>
<dbReference type="HAMAP" id="MF_00518">
    <property type="entry name" value="Deacylase_Dtd"/>
    <property type="match status" value="1"/>
</dbReference>
<comment type="catalytic activity">
    <reaction evidence="4">
        <text>glycyl-tRNA(Ala) + H2O = tRNA(Ala) + glycine + H(+)</text>
        <dbReference type="Rhea" id="RHEA:53744"/>
        <dbReference type="Rhea" id="RHEA-COMP:9657"/>
        <dbReference type="Rhea" id="RHEA-COMP:13640"/>
        <dbReference type="ChEBI" id="CHEBI:15377"/>
        <dbReference type="ChEBI" id="CHEBI:15378"/>
        <dbReference type="ChEBI" id="CHEBI:57305"/>
        <dbReference type="ChEBI" id="CHEBI:78442"/>
        <dbReference type="ChEBI" id="CHEBI:78522"/>
    </reaction>
</comment>
<dbReference type="NCBIfam" id="TIGR00256">
    <property type="entry name" value="D-aminoacyl-tRNA deacylase"/>
    <property type="match status" value="1"/>
</dbReference>
<dbReference type="InterPro" id="IPR003732">
    <property type="entry name" value="Daa-tRNA_deacyls_DTD"/>
</dbReference>
<evidence type="ECO:0000313" key="5">
    <source>
        <dbReference type="EMBL" id="HIU26076.1"/>
    </source>
</evidence>
<dbReference type="GO" id="GO:0005737">
    <property type="term" value="C:cytoplasm"/>
    <property type="evidence" value="ECO:0007669"/>
    <property type="project" value="UniProtKB-SubCell"/>
</dbReference>
<keyword evidence="4" id="KW-0963">Cytoplasm</keyword>
<keyword evidence="2 4" id="KW-0820">tRNA-binding</keyword>
<comment type="catalytic activity">
    <reaction evidence="4">
        <text>a D-aminoacyl-tRNA + H2O = a tRNA + a D-alpha-amino acid + H(+)</text>
        <dbReference type="Rhea" id="RHEA:13953"/>
        <dbReference type="Rhea" id="RHEA-COMP:10123"/>
        <dbReference type="Rhea" id="RHEA-COMP:10124"/>
        <dbReference type="ChEBI" id="CHEBI:15377"/>
        <dbReference type="ChEBI" id="CHEBI:15378"/>
        <dbReference type="ChEBI" id="CHEBI:59871"/>
        <dbReference type="ChEBI" id="CHEBI:78442"/>
        <dbReference type="ChEBI" id="CHEBI:79333"/>
        <dbReference type="EC" id="3.1.1.96"/>
    </reaction>
</comment>
<keyword evidence="3 4" id="KW-0378">Hydrolase</keyword>
<dbReference type="PANTHER" id="PTHR10472:SF5">
    <property type="entry name" value="D-AMINOACYL-TRNA DEACYLASE 1"/>
    <property type="match status" value="1"/>
</dbReference>
<comment type="subunit">
    <text evidence="4">Homodimer.</text>
</comment>
<reference evidence="5" key="2">
    <citation type="journal article" date="2021" name="PeerJ">
        <title>Extensive microbial diversity within the chicken gut microbiome revealed by metagenomics and culture.</title>
        <authorList>
            <person name="Gilroy R."/>
            <person name="Ravi A."/>
            <person name="Getino M."/>
            <person name="Pursley I."/>
            <person name="Horton D.L."/>
            <person name="Alikhan N.F."/>
            <person name="Baker D."/>
            <person name="Gharbi K."/>
            <person name="Hall N."/>
            <person name="Watson M."/>
            <person name="Adriaenssens E.M."/>
            <person name="Foster-Nyarko E."/>
            <person name="Jarju S."/>
            <person name="Secka A."/>
            <person name="Antonio M."/>
            <person name="Oren A."/>
            <person name="Chaudhuri R.R."/>
            <person name="La Ragione R."/>
            <person name="Hildebrand F."/>
            <person name="Pallen M.J."/>
        </authorList>
    </citation>
    <scope>NUCLEOTIDE SEQUENCE</scope>
    <source>
        <strain evidence="5">ChiHcec3-6078</strain>
    </source>
</reference>
<dbReference type="GO" id="GO:0051500">
    <property type="term" value="F:D-tyrosyl-tRNA(Tyr) deacylase activity"/>
    <property type="evidence" value="ECO:0007669"/>
    <property type="project" value="TreeGrafter"/>
</dbReference>
<gene>
    <name evidence="4" type="primary">dtd</name>
    <name evidence="5" type="ORF">IAC50_06270</name>
</gene>
<name>A0A9D1L6T5_9FIRM</name>
<dbReference type="Pfam" id="PF02580">
    <property type="entry name" value="Tyr_Deacylase"/>
    <property type="match status" value="1"/>
</dbReference>
<sequence length="149" mass="16274">MRAVVQRVTESSVTVEGEITGKIGKGLTVLIGVEEGDTEKDARYIADKISGLRIFEDDEGKMNLSVKDAGGDVLAVSQFTLLGDARKGKRPGFTAAARPEEADALYRKTVEIIKNQGIRVEEGVFQTHMEVEIHNDGPVTILLDSRKIF</sequence>
<accession>A0A9D1L6T5</accession>
<dbReference type="Proteomes" id="UP000824090">
    <property type="component" value="Unassembled WGS sequence"/>
</dbReference>
<evidence type="ECO:0000256" key="2">
    <source>
        <dbReference type="ARBA" id="ARBA00022555"/>
    </source>
</evidence>
<dbReference type="EMBL" id="DVMP01000117">
    <property type="protein sequence ID" value="HIU26076.1"/>
    <property type="molecule type" value="Genomic_DNA"/>
</dbReference>
<evidence type="ECO:0000256" key="3">
    <source>
        <dbReference type="ARBA" id="ARBA00022801"/>
    </source>
</evidence>
<dbReference type="GO" id="GO:0106026">
    <property type="term" value="F:Gly-tRNA(Ala) deacylase activity"/>
    <property type="evidence" value="ECO:0007669"/>
    <property type="project" value="UniProtKB-UniRule"/>
</dbReference>
<evidence type="ECO:0000256" key="1">
    <source>
        <dbReference type="ARBA" id="ARBA00009673"/>
    </source>
</evidence>
<comment type="caution">
    <text evidence="5">The sequence shown here is derived from an EMBL/GenBank/DDBJ whole genome shotgun (WGS) entry which is preliminary data.</text>
</comment>
<comment type="function">
    <text evidence="4">An aminoacyl-tRNA editing enzyme that deacylates mischarged D-aminoacyl-tRNAs. Also deacylates mischarged glycyl-tRNA(Ala), protecting cells against glycine mischarging by AlaRS. Acts via tRNA-based rather than protein-based catalysis; rejects L-amino acids rather than detecting D-amino acids in the active site. By recycling D-aminoacyl-tRNA to D-amino acids and free tRNA molecules, this enzyme counteracts the toxicity associated with the formation of D-aminoacyl-tRNA entities in vivo and helps enforce protein L-homochirality.</text>
</comment>
<dbReference type="AlphaFoldDB" id="A0A9D1L6T5"/>
<dbReference type="Gene3D" id="3.50.80.10">
    <property type="entry name" value="D-tyrosyl-tRNA(Tyr) deacylase"/>
    <property type="match status" value="1"/>
</dbReference>
<dbReference type="GO" id="GO:0000049">
    <property type="term" value="F:tRNA binding"/>
    <property type="evidence" value="ECO:0007669"/>
    <property type="project" value="UniProtKB-UniRule"/>
</dbReference>
<dbReference type="SUPFAM" id="SSF69500">
    <property type="entry name" value="DTD-like"/>
    <property type="match status" value="1"/>
</dbReference>